<dbReference type="InterPro" id="IPR036390">
    <property type="entry name" value="WH_DNA-bd_sf"/>
</dbReference>
<evidence type="ECO:0000256" key="6">
    <source>
        <dbReference type="ARBA" id="ARBA00023242"/>
    </source>
</evidence>
<dbReference type="OrthoDB" id="60033at2759"/>
<dbReference type="AlphaFoldDB" id="L8X1H2"/>
<dbReference type="InterPro" id="IPR000232">
    <property type="entry name" value="HSF_DNA-bd"/>
</dbReference>
<evidence type="ECO:0000256" key="3">
    <source>
        <dbReference type="ARBA" id="ARBA00023015"/>
    </source>
</evidence>
<dbReference type="GO" id="GO:0003700">
    <property type="term" value="F:DNA-binding transcription factor activity"/>
    <property type="evidence" value="ECO:0007669"/>
    <property type="project" value="InterPro"/>
</dbReference>
<feature type="region of interest" description="Disordered" evidence="10">
    <location>
        <begin position="511"/>
        <end position="538"/>
    </location>
</feature>
<keyword evidence="5" id="KW-0804">Transcription</keyword>
<evidence type="ECO:0000256" key="8">
    <source>
        <dbReference type="RuleBase" id="RU004020"/>
    </source>
</evidence>
<dbReference type="SUPFAM" id="SSF46785">
    <property type="entry name" value="Winged helix' DNA-binding domain"/>
    <property type="match status" value="1"/>
</dbReference>
<keyword evidence="6" id="KW-0539">Nucleus</keyword>
<evidence type="ECO:0000256" key="1">
    <source>
        <dbReference type="ARBA" id="ARBA00004123"/>
    </source>
</evidence>
<evidence type="ECO:0000256" key="9">
    <source>
        <dbReference type="SAM" id="Coils"/>
    </source>
</evidence>
<evidence type="ECO:0000256" key="10">
    <source>
        <dbReference type="SAM" id="MobiDB-lite"/>
    </source>
</evidence>
<keyword evidence="9" id="KW-0175">Coiled coil</keyword>
<dbReference type="STRING" id="983506.L8X1H2"/>
<sequence length="879" mass="94807">MMWTGLCVRNKLVDGVCGPHDEMPYVTGGQSLDLAQGSFTCVPVGNPPERTKLVANCESYTSRFTATNLHVDMKMFRHIRYILTPMTFSGNRSEALKNRPLFPWVRMGMLSGRQPKGRVKPNIKWLAGKPTGVLHPPDPFYHHRSLHFRSHCLQQHRPRIICQCYMATWRVLRTSLPSPKPIVPRRYLPLLDKRCLRSSTIPSHERLSKELLPRFFKHGNFSSFVRQLNMYGFHKVPHLQQGVLQNSTETELWQFQNPHFQRGQPDLLCLITRKKTGGNAEGSVNVEDIQHSNHAIGPTTSANQSSGPLDMTVLTSSLSAIKKHQTSLSAELKSLQESNQHLWNEALAARDRHKKHQDTINKILKFLASVFGNGANGATPSGPGGNSSPGRDGRASPGALVPRKRPRLMIENGSADDDDDDDIHFAIPSPNISMQDDHEMLEGRISEAPTEMAPSPAPNGEQLATVAKAEPPPTPGLSSLPPTPIGIPTSSQNPSTTATIPMNTLARRSPIQSTNITPPQDSVSSDQPSDTPESLFGQGNEHAQDQMYQEAISKLLSSPNTLQRILASISSQGPDGHNSAGFSDSQSELAPYYGGLMNMNLDVPHDPAIPYNAARLDQATESLGEEIDNVNQDINSLMREWGISPEVLQEQRSDGSANNVIGVDGFSTQPNLTVNGFVPSNSAFMPNGSFPNPNGNILPDSSVPYASIAAEGDHAVDIDSFLNQFDFPDSANAPSDGGPSTGGSFPVSLPAEFDLENPGAQPAAFLDEVPPVPSTASDTSLSPVIPLLDDFGGASGVGVNGVGLGGRQTSPARFTTAATNGIAPVTSVNHVPVAPAIATATATAATPSKRGRKRRSVTLEGSIDEPTLTPTTRSTRNNK</sequence>
<dbReference type="Pfam" id="PF00447">
    <property type="entry name" value="HSF_DNA-bind"/>
    <property type="match status" value="1"/>
</dbReference>
<feature type="compositionally biased region" description="Polar residues" evidence="10">
    <location>
        <begin position="868"/>
        <end position="879"/>
    </location>
</feature>
<evidence type="ECO:0000256" key="2">
    <source>
        <dbReference type="ARBA" id="ARBA00006403"/>
    </source>
</evidence>
<accession>L8X1H2</accession>
<comment type="caution">
    <text evidence="12">The sequence shown here is derived from an EMBL/GenBank/DDBJ whole genome shotgun (WGS) entry which is preliminary data.</text>
</comment>
<dbReference type="GO" id="GO:0043565">
    <property type="term" value="F:sequence-specific DNA binding"/>
    <property type="evidence" value="ECO:0007669"/>
    <property type="project" value="InterPro"/>
</dbReference>
<evidence type="ECO:0000313" key="12">
    <source>
        <dbReference type="EMBL" id="ELU44171.1"/>
    </source>
</evidence>
<feature type="coiled-coil region" evidence="9">
    <location>
        <begin position="613"/>
        <end position="640"/>
    </location>
</feature>
<dbReference type="GO" id="GO:0005634">
    <property type="term" value="C:nucleus"/>
    <property type="evidence" value="ECO:0007669"/>
    <property type="project" value="UniProtKB-SubCell"/>
</dbReference>
<keyword evidence="4" id="KW-0238">DNA-binding</keyword>
<comment type="similarity">
    <text evidence="2 8">Belongs to the HSF family.</text>
</comment>
<evidence type="ECO:0000256" key="7">
    <source>
        <dbReference type="ARBA" id="ARBA00062171"/>
    </source>
</evidence>
<evidence type="ECO:0000256" key="4">
    <source>
        <dbReference type="ARBA" id="ARBA00023125"/>
    </source>
</evidence>
<comment type="subunit">
    <text evidence="7">Homotrimer. Homotrimerization increases the affinity of HSF1 to DNA. Interacts with transcriptional coregulator SSA1 on chromatin.</text>
</comment>
<keyword evidence="13" id="KW-1185">Reference proteome</keyword>
<feature type="domain" description="HSF-type DNA-binding" evidence="11">
    <location>
        <begin position="212"/>
        <end position="236"/>
    </location>
</feature>
<gene>
    <name evidence="12" type="ORF">AG1IA_01806</name>
</gene>
<comment type="subcellular location">
    <subcellularLocation>
        <location evidence="1">Nucleus</location>
    </subcellularLocation>
</comment>
<dbReference type="SMART" id="SM00415">
    <property type="entry name" value="HSF"/>
    <property type="match status" value="1"/>
</dbReference>
<evidence type="ECO:0000256" key="5">
    <source>
        <dbReference type="ARBA" id="ARBA00023163"/>
    </source>
</evidence>
<feature type="region of interest" description="Disordered" evidence="10">
    <location>
        <begin position="727"/>
        <end position="751"/>
    </location>
</feature>
<reference evidence="12 13" key="1">
    <citation type="journal article" date="2013" name="Nat. Commun.">
        <title>The evolution and pathogenic mechanisms of the rice sheath blight pathogen.</title>
        <authorList>
            <person name="Zheng A."/>
            <person name="Lin R."/>
            <person name="Xu L."/>
            <person name="Qin P."/>
            <person name="Tang C."/>
            <person name="Ai P."/>
            <person name="Zhang D."/>
            <person name="Liu Y."/>
            <person name="Sun Z."/>
            <person name="Feng H."/>
            <person name="Wang Y."/>
            <person name="Chen Y."/>
            <person name="Liang X."/>
            <person name="Fu R."/>
            <person name="Li Q."/>
            <person name="Zhang J."/>
            <person name="Yu X."/>
            <person name="Xie Z."/>
            <person name="Ding L."/>
            <person name="Guan P."/>
            <person name="Tang J."/>
            <person name="Liang Y."/>
            <person name="Wang S."/>
            <person name="Deng Q."/>
            <person name="Li S."/>
            <person name="Zhu J."/>
            <person name="Wang L."/>
            <person name="Liu H."/>
            <person name="Li P."/>
        </authorList>
    </citation>
    <scope>NUCLEOTIDE SEQUENCE [LARGE SCALE GENOMIC DNA]</scope>
    <source>
        <strain evidence="13">AG-1 IA</strain>
    </source>
</reference>
<dbReference type="Proteomes" id="UP000011668">
    <property type="component" value="Unassembled WGS sequence"/>
</dbReference>
<dbReference type="FunFam" id="1.10.10.10:FF:000027">
    <property type="entry name" value="Heat shock transcription factor 1"/>
    <property type="match status" value="1"/>
</dbReference>
<keyword evidence="3" id="KW-0805">Transcription regulation</keyword>
<evidence type="ECO:0000259" key="11">
    <source>
        <dbReference type="PROSITE" id="PS00434"/>
    </source>
</evidence>
<proteinExistence type="inferred from homology"/>
<dbReference type="InterPro" id="IPR036388">
    <property type="entry name" value="WH-like_DNA-bd_sf"/>
</dbReference>
<feature type="region of interest" description="Disordered" evidence="10">
    <location>
        <begin position="377"/>
        <end position="422"/>
    </location>
</feature>
<evidence type="ECO:0000313" key="13">
    <source>
        <dbReference type="Proteomes" id="UP000011668"/>
    </source>
</evidence>
<dbReference type="EMBL" id="AFRT01000388">
    <property type="protein sequence ID" value="ELU44171.1"/>
    <property type="molecule type" value="Genomic_DNA"/>
</dbReference>
<feature type="compositionally biased region" description="Low complexity" evidence="10">
    <location>
        <begin position="517"/>
        <end position="532"/>
    </location>
</feature>
<organism evidence="12 13">
    <name type="scientific">Thanatephorus cucumeris (strain AG1-IA)</name>
    <name type="common">Rice sheath blight fungus</name>
    <name type="synonym">Rhizoctonia solani</name>
    <dbReference type="NCBI Taxonomy" id="983506"/>
    <lineage>
        <taxon>Eukaryota</taxon>
        <taxon>Fungi</taxon>
        <taxon>Dikarya</taxon>
        <taxon>Basidiomycota</taxon>
        <taxon>Agaricomycotina</taxon>
        <taxon>Agaricomycetes</taxon>
        <taxon>Cantharellales</taxon>
        <taxon>Ceratobasidiaceae</taxon>
        <taxon>Rhizoctonia</taxon>
        <taxon>Rhizoctonia solani AG-1</taxon>
    </lineage>
</organism>
<dbReference type="Gene3D" id="1.10.10.10">
    <property type="entry name" value="Winged helix-like DNA-binding domain superfamily/Winged helix DNA-binding domain"/>
    <property type="match status" value="1"/>
</dbReference>
<name>L8X1H2_THACA</name>
<dbReference type="PRINTS" id="PR00056">
    <property type="entry name" value="HSFDOMAIN"/>
</dbReference>
<dbReference type="PANTHER" id="PTHR10015:SF427">
    <property type="entry name" value="HEAT SHOCK FACTOR PROTEIN"/>
    <property type="match status" value="1"/>
</dbReference>
<protein>
    <submittedName>
        <fullName evidence="12">Transcription factor Hsf1</fullName>
    </submittedName>
</protein>
<dbReference type="PANTHER" id="PTHR10015">
    <property type="entry name" value="HEAT SHOCK TRANSCRIPTION FACTOR"/>
    <property type="match status" value="1"/>
</dbReference>
<dbReference type="PROSITE" id="PS00434">
    <property type="entry name" value="HSF_DOMAIN"/>
    <property type="match status" value="1"/>
</dbReference>
<dbReference type="HOGENOM" id="CLU_015858_0_0_1"/>
<feature type="region of interest" description="Disordered" evidence="10">
    <location>
        <begin position="841"/>
        <end position="879"/>
    </location>
</feature>